<accession>A0ACC2PLW4</accession>
<evidence type="ECO:0000313" key="2">
    <source>
        <dbReference type="Proteomes" id="UP001239111"/>
    </source>
</evidence>
<comment type="caution">
    <text evidence="1">The sequence shown here is derived from an EMBL/GenBank/DDBJ whole genome shotgun (WGS) entry which is preliminary data.</text>
</comment>
<evidence type="ECO:0000313" key="1">
    <source>
        <dbReference type="EMBL" id="KAJ8682755.1"/>
    </source>
</evidence>
<keyword evidence="2" id="KW-1185">Reference proteome</keyword>
<reference evidence="1" key="1">
    <citation type="submission" date="2023-04" db="EMBL/GenBank/DDBJ databases">
        <title>A chromosome-level genome assembly of the parasitoid wasp Eretmocerus hayati.</title>
        <authorList>
            <person name="Zhong Y."/>
            <person name="Liu S."/>
            <person name="Liu Y."/>
        </authorList>
    </citation>
    <scope>NUCLEOTIDE SEQUENCE</scope>
    <source>
        <strain evidence="1">ZJU_SS_LIU_2023</strain>
    </source>
</reference>
<proteinExistence type="predicted"/>
<gene>
    <name evidence="1" type="ORF">QAD02_018547</name>
</gene>
<protein>
    <submittedName>
        <fullName evidence="1">Uncharacterized protein</fullName>
    </submittedName>
</protein>
<organism evidence="1 2">
    <name type="scientific">Eretmocerus hayati</name>
    <dbReference type="NCBI Taxonomy" id="131215"/>
    <lineage>
        <taxon>Eukaryota</taxon>
        <taxon>Metazoa</taxon>
        <taxon>Ecdysozoa</taxon>
        <taxon>Arthropoda</taxon>
        <taxon>Hexapoda</taxon>
        <taxon>Insecta</taxon>
        <taxon>Pterygota</taxon>
        <taxon>Neoptera</taxon>
        <taxon>Endopterygota</taxon>
        <taxon>Hymenoptera</taxon>
        <taxon>Apocrita</taxon>
        <taxon>Proctotrupomorpha</taxon>
        <taxon>Chalcidoidea</taxon>
        <taxon>Aphelinidae</taxon>
        <taxon>Aphelininae</taxon>
        <taxon>Eretmocerus</taxon>
    </lineage>
</organism>
<dbReference type="Proteomes" id="UP001239111">
    <property type="component" value="Chromosome 1"/>
</dbReference>
<sequence length="140" mass="15253">MDNLLIRALHGRRIYVHILQNSLDVGKYATLGDSHVRKQLVQLLVVTNGKLEMTRDDPGLLVVTSGIACQLQDFGRQVLHHGCEVDRGSGTNSFGVVALTEQTMDPSNRELETGTGRPGLLFALGGFASFASSRHLRLSI</sequence>
<name>A0ACC2PLW4_9HYME</name>
<dbReference type="EMBL" id="CM056741">
    <property type="protein sequence ID" value="KAJ8682755.1"/>
    <property type="molecule type" value="Genomic_DNA"/>
</dbReference>